<keyword evidence="2 4" id="KW-0238">DNA-binding</keyword>
<dbReference type="Gene3D" id="1.10.357.10">
    <property type="entry name" value="Tetracycline Repressor, domain 2"/>
    <property type="match status" value="1"/>
</dbReference>
<accession>A0A6L5GCQ8</accession>
<dbReference type="InterPro" id="IPR009057">
    <property type="entry name" value="Homeodomain-like_sf"/>
</dbReference>
<evidence type="ECO:0000256" key="4">
    <source>
        <dbReference type="PROSITE-ProRule" id="PRU00335"/>
    </source>
</evidence>
<proteinExistence type="predicted"/>
<name>A0A6L5GCQ8_9ACTN</name>
<keyword evidence="3" id="KW-0804">Transcription</keyword>
<dbReference type="Gene3D" id="1.10.10.60">
    <property type="entry name" value="Homeodomain-like"/>
    <property type="match status" value="1"/>
</dbReference>
<dbReference type="PRINTS" id="PR00455">
    <property type="entry name" value="HTHTETR"/>
</dbReference>
<evidence type="ECO:0000256" key="2">
    <source>
        <dbReference type="ARBA" id="ARBA00023125"/>
    </source>
</evidence>
<dbReference type="Pfam" id="PF00440">
    <property type="entry name" value="TetR_N"/>
    <property type="match status" value="1"/>
</dbReference>
<keyword evidence="1" id="KW-0805">Transcription regulation</keyword>
<comment type="caution">
    <text evidence="6">The sequence shown here is derived from an EMBL/GenBank/DDBJ whole genome shotgun (WGS) entry which is preliminary data.</text>
</comment>
<sequence length="197" mass="21792">MDTGLQHRKKLAAMRRIQEAALDLFEEQGFDEVAIEAVAAAAEVSPRTVYRYFGTKEMLVIWDEEDELTPSPLAAQFTGDDPIGALREATRAGFAAMGEDELRLIRRRVALIYSHPSIEAALVLNGYEKSRAIAAAAAPDGDTLEVQVFVHAFVGGVLGAMRHWWRSGFATPPFTFVDRALTLLERGFTDPDRRNPS</sequence>
<dbReference type="RefSeq" id="WP_153026605.1">
    <property type="nucleotide sequence ID" value="NZ_WIAO01000024.1"/>
</dbReference>
<dbReference type="GO" id="GO:0003700">
    <property type="term" value="F:DNA-binding transcription factor activity"/>
    <property type="evidence" value="ECO:0007669"/>
    <property type="project" value="TreeGrafter"/>
</dbReference>
<gene>
    <name evidence="6" type="ORF">GFD30_18110</name>
</gene>
<evidence type="ECO:0000313" key="7">
    <source>
        <dbReference type="Proteomes" id="UP000477750"/>
    </source>
</evidence>
<dbReference type="InterPro" id="IPR041347">
    <property type="entry name" value="MftR_C"/>
</dbReference>
<dbReference type="EMBL" id="WIAO01000024">
    <property type="protein sequence ID" value="MQM27469.1"/>
    <property type="molecule type" value="Genomic_DNA"/>
</dbReference>
<feature type="domain" description="HTH tetR-type" evidence="5">
    <location>
        <begin position="11"/>
        <end position="71"/>
    </location>
</feature>
<feature type="DNA-binding region" description="H-T-H motif" evidence="4">
    <location>
        <begin position="34"/>
        <end position="53"/>
    </location>
</feature>
<dbReference type="Pfam" id="PF17754">
    <property type="entry name" value="TetR_C_14"/>
    <property type="match status" value="1"/>
</dbReference>
<evidence type="ECO:0000256" key="3">
    <source>
        <dbReference type="ARBA" id="ARBA00023163"/>
    </source>
</evidence>
<dbReference type="Proteomes" id="UP000477750">
    <property type="component" value="Unassembled WGS sequence"/>
</dbReference>
<dbReference type="InterPro" id="IPR001647">
    <property type="entry name" value="HTH_TetR"/>
</dbReference>
<dbReference type="AlphaFoldDB" id="A0A6L5GCQ8"/>
<dbReference type="PROSITE" id="PS50977">
    <property type="entry name" value="HTH_TETR_2"/>
    <property type="match status" value="1"/>
</dbReference>
<dbReference type="SUPFAM" id="SSF46689">
    <property type="entry name" value="Homeodomain-like"/>
    <property type="match status" value="1"/>
</dbReference>
<protein>
    <submittedName>
        <fullName evidence="6">TetR family transcriptional regulator</fullName>
    </submittedName>
</protein>
<reference evidence="6 7" key="1">
    <citation type="submission" date="2019-10" db="EMBL/GenBank/DDBJ databases">
        <title>Glycomyces albidus sp. nov., a novel actinomycete isolated from rhizosphere soil of wheat (Triticum aestivum L.).</title>
        <authorList>
            <person name="Qian L."/>
        </authorList>
    </citation>
    <scope>NUCLEOTIDE SEQUENCE [LARGE SCALE GENOMIC DNA]</scope>
    <source>
        <strain evidence="6 7">NEAU-7082</strain>
    </source>
</reference>
<dbReference type="GO" id="GO:0000976">
    <property type="term" value="F:transcription cis-regulatory region binding"/>
    <property type="evidence" value="ECO:0007669"/>
    <property type="project" value="TreeGrafter"/>
</dbReference>
<dbReference type="InterPro" id="IPR050109">
    <property type="entry name" value="HTH-type_TetR-like_transc_reg"/>
</dbReference>
<evidence type="ECO:0000259" key="5">
    <source>
        <dbReference type="PROSITE" id="PS50977"/>
    </source>
</evidence>
<evidence type="ECO:0000256" key="1">
    <source>
        <dbReference type="ARBA" id="ARBA00023015"/>
    </source>
</evidence>
<dbReference type="PANTHER" id="PTHR30055:SF234">
    <property type="entry name" value="HTH-TYPE TRANSCRIPTIONAL REGULATOR BETI"/>
    <property type="match status" value="1"/>
</dbReference>
<keyword evidence="7" id="KW-1185">Reference proteome</keyword>
<dbReference type="PANTHER" id="PTHR30055">
    <property type="entry name" value="HTH-TYPE TRANSCRIPTIONAL REGULATOR RUTR"/>
    <property type="match status" value="1"/>
</dbReference>
<organism evidence="6 7">
    <name type="scientific">Glycomyces albidus</name>
    <dbReference type="NCBI Taxonomy" id="2656774"/>
    <lineage>
        <taxon>Bacteria</taxon>
        <taxon>Bacillati</taxon>
        <taxon>Actinomycetota</taxon>
        <taxon>Actinomycetes</taxon>
        <taxon>Glycomycetales</taxon>
        <taxon>Glycomycetaceae</taxon>
        <taxon>Glycomyces</taxon>
    </lineage>
</organism>
<evidence type="ECO:0000313" key="6">
    <source>
        <dbReference type="EMBL" id="MQM27469.1"/>
    </source>
</evidence>